<keyword evidence="2" id="KW-1185">Reference proteome</keyword>
<dbReference type="InterPro" id="IPR003065">
    <property type="entry name" value="Invas_SpaK"/>
</dbReference>
<dbReference type="EMBL" id="JAHDTB010000006">
    <property type="protein sequence ID" value="MBW8287769.1"/>
    <property type="molecule type" value="Genomic_DNA"/>
</dbReference>
<dbReference type="Gene3D" id="3.30.1460.10">
    <property type="match status" value="1"/>
</dbReference>
<dbReference type="PRINTS" id="PR01305">
    <property type="entry name" value="SSPAKPROTEIN"/>
</dbReference>
<sequence>MNPLSLAAHSGASLDALLRQAVIQLGCPEERLADLDQHATLAIQLQALPDVMVSALDDRLWVWSILPGLSEARLHAMAAETLAILLEPVEDVESGQLALGRGEHGYELKALVRLDCLSRDGGLQPVLAAFIERLRALYQTLNLTGE</sequence>
<name>A0ABS7FEN2_9NEIS</name>
<proteinExistence type="predicted"/>
<dbReference type="Proteomes" id="UP000711178">
    <property type="component" value="Unassembled WGS sequence"/>
</dbReference>
<gene>
    <name evidence="1" type="ORF">KIF53_09040</name>
</gene>
<reference evidence="1 2" key="1">
    <citation type="submission" date="2021-05" db="EMBL/GenBank/DDBJ databases">
        <title>Draft Whole Genome Sequencing Of Biosensor Chromobacterium violaceum Strain CV026 Reveals A Regulatory RNA In Chromobacterium violaceum Phenotype Regulatory Network.</title>
        <authorList>
            <person name="Hong K.W."/>
            <person name="Chan K.G."/>
            <person name="Chang C.-Y."/>
        </authorList>
    </citation>
    <scope>NUCLEOTIDE SEQUENCE [LARGE SCALE GENOMIC DNA]</scope>
    <source>
        <strain evidence="1 2">ATCC 31532</strain>
    </source>
</reference>
<evidence type="ECO:0008006" key="3">
    <source>
        <dbReference type="Google" id="ProtNLM"/>
    </source>
</evidence>
<dbReference type="RefSeq" id="WP_052258389.1">
    <property type="nucleotide sequence ID" value="NZ_CP142381.1"/>
</dbReference>
<dbReference type="Pfam" id="PF03519">
    <property type="entry name" value="Invas_SpaK"/>
    <property type="match status" value="1"/>
</dbReference>
<accession>A0ABS7FEN2</accession>
<dbReference type="CDD" id="cd17035">
    <property type="entry name" value="T3SC_IB_Spa15-like"/>
    <property type="match status" value="1"/>
</dbReference>
<dbReference type="GeneID" id="89687435"/>
<comment type="caution">
    <text evidence="1">The sequence shown here is derived from an EMBL/GenBank/DDBJ whole genome shotgun (WGS) entry which is preliminary data.</text>
</comment>
<evidence type="ECO:0000313" key="2">
    <source>
        <dbReference type="Proteomes" id="UP000711178"/>
    </source>
</evidence>
<dbReference type="SUPFAM" id="SSF69635">
    <property type="entry name" value="Type III secretory system chaperone-like"/>
    <property type="match status" value="1"/>
</dbReference>
<organism evidence="1 2">
    <name type="scientific">Chromobacterium subtsugae</name>
    <dbReference type="NCBI Taxonomy" id="251747"/>
    <lineage>
        <taxon>Bacteria</taxon>
        <taxon>Pseudomonadati</taxon>
        <taxon>Pseudomonadota</taxon>
        <taxon>Betaproteobacteria</taxon>
        <taxon>Neisseriales</taxon>
        <taxon>Chromobacteriaceae</taxon>
        <taxon>Chromobacterium</taxon>
    </lineage>
</organism>
<protein>
    <recommendedName>
        <fullName evidence="3">Type III secretion system chaperone SpaK</fullName>
    </recommendedName>
</protein>
<evidence type="ECO:0000313" key="1">
    <source>
        <dbReference type="EMBL" id="MBW8287769.1"/>
    </source>
</evidence>